<keyword evidence="6" id="KW-0560">Oxidoreductase</keyword>
<keyword evidence="5" id="KW-0521">NADP</keyword>
<accession>A0A2B7Z178</accession>
<evidence type="ECO:0008006" key="10">
    <source>
        <dbReference type="Google" id="ProtNLM"/>
    </source>
</evidence>
<name>A0A2B7Z178_POLH7</name>
<keyword evidence="3" id="KW-0285">Flavoprotein</keyword>
<evidence type="ECO:0000313" key="8">
    <source>
        <dbReference type="EMBL" id="PGH27160.1"/>
    </source>
</evidence>
<dbReference type="InterPro" id="IPR020946">
    <property type="entry name" value="Flavin_mOase-like"/>
</dbReference>
<dbReference type="OrthoDB" id="66881at2759"/>
<dbReference type="AlphaFoldDB" id="A0A2B7Z178"/>
<evidence type="ECO:0000313" key="9">
    <source>
        <dbReference type="Proteomes" id="UP000224634"/>
    </source>
</evidence>
<organism evidence="8 9">
    <name type="scientific">Polytolypa hystricis (strain UAMH7299)</name>
    <dbReference type="NCBI Taxonomy" id="1447883"/>
    <lineage>
        <taxon>Eukaryota</taxon>
        <taxon>Fungi</taxon>
        <taxon>Dikarya</taxon>
        <taxon>Ascomycota</taxon>
        <taxon>Pezizomycotina</taxon>
        <taxon>Eurotiomycetes</taxon>
        <taxon>Eurotiomycetidae</taxon>
        <taxon>Onygenales</taxon>
        <taxon>Onygenales incertae sedis</taxon>
        <taxon>Polytolypa</taxon>
    </lineage>
</organism>
<evidence type="ECO:0000256" key="5">
    <source>
        <dbReference type="ARBA" id="ARBA00022857"/>
    </source>
</evidence>
<evidence type="ECO:0000256" key="3">
    <source>
        <dbReference type="ARBA" id="ARBA00022630"/>
    </source>
</evidence>
<comment type="similarity">
    <text evidence="2">Belongs to the FMO family.</text>
</comment>
<keyword evidence="4" id="KW-0274">FAD</keyword>
<dbReference type="FunFam" id="3.50.50.60:FF:000138">
    <property type="entry name" value="Flavin-containing monooxygenase"/>
    <property type="match status" value="1"/>
</dbReference>
<comment type="cofactor">
    <cofactor evidence="1">
        <name>FAD</name>
        <dbReference type="ChEBI" id="CHEBI:57692"/>
    </cofactor>
</comment>
<dbReference type="GO" id="GO:0050661">
    <property type="term" value="F:NADP binding"/>
    <property type="evidence" value="ECO:0007669"/>
    <property type="project" value="InterPro"/>
</dbReference>
<evidence type="ECO:0000256" key="1">
    <source>
        <dbReference type="ARBA" id="ARBA00001974"/>
    </source>
</evidence>
<gene>
    <name evidence="8" type="ORF">AJ80_01117</name>
</gene>
<dbReference type="InterPro" id="IPR050346">
    <property type="entry name" value="FMO-like"/>
</dbReference>
<protein>
    <recommendedName>
        <fullName evidence="10">Thiol-specific monooxygenase</fullName>
    </recommendedName>
</protein>
<evidence type="ECO:0000256" key="4">
    <source>
        <dbReference type="ARBA" id="ARBA00022827"/>
    </source>
</evidence>
<dbReference type="InterPro" id="IPR000960">
    <property type="entry name" value="Flavin_mOase"/>
</dbReference>
<comment type="caution">
    <text evidence="8">The sequence shown here is derived from an EMBL/GenBank/DDBJ whole genome shotgun (WGS) entry which is preliminary data.</text>
</comment>
<keyword evidence="9" id="KW-1185">Reference proteome</keyword>
<dbReference type="PANTHER" id="PTHR23023">
    <property type="entry name" value="DIMETHYLANILINE MONOOXYGENASE"/>
    <property type="match status" value="1"/>
</dbReference>
<dbReference type="Pfam" id="PF13450">
    <property type="entry name" value="NAD_binding_8"/>
    <property type="match status" value="1"/>
</dbReference>
<dbReference type="PRINTS" id="PR00370">
    <property type="entry name" value="FMOXYGENASE"/>
</dbReference>
<dbReference type="InterPro" id="IPR036188">
    <property type="entry name" value="FAD/NAD-bd_sf"/>
</dbReference>
<dbReference type="SUPFAM" id="SSF51905">
    <property type="entry name" value="FAD/NAD(P)-binding domain"/>
    <property type="match status" value="2"/>
</dbReference>
<dbReference type="Pfam" id="PF00743">
    <property type="entry name" value="FMO-like"/>
    <property type="match status" value="2"/>
</dbReference>
<keyword evidence="7" id="KW-0503">Monooxygenase</keyword>
<proteinExistence type="inferred from homology"/>
<sequence length="496" mass="55824">MTESAHKVRTVAIIGAGPSGLAAAKYLLAEQCFEKIDIFEQRNRVGGVWNRSSAPDKAQVSVDVPQLNPHQQVEEPLWHPAGPSGLEDKQGQEATFVSPLYNGLETNIPKTLMQFSDKPFAKDEQLFPRFESVIKYLNEYGKEVRHLMQFHVQVLDVQRDESVGQWSLSRKHLVTGRLETSTYDAVVVASGHYTVPYIPDFPGISAWNNAYPGIISHSKSYLSPDPFQDKKVIVIGNSASGLDIGSQISKACRFPLLASSRSESYFSAQPPSDRKACPQIVEFLSPSTHNRAVRFQNGDIEDNIDAIVFCTGYLYSYPFLRSLKPPVIDDGSRTLHVYQQIFYIEHPTLAFPVLSQKVIPFPLAENQCAVLARVWSDRLELPSKEEMYAWEDSEIAARGFGKPFHVLPFPLDANYLDLLYDWAAKAPSKHGLANGGNGKQGIRWGEKERWIRDRFTLIRKTFASKGEDKHLYTSPEALGFDFELWKAEQGENINKN</sequence>
<dbReference type="GO" id="GO:0050660">
    <property type="term" value="F:flavin adenine dinucleotide binding"/>
    <property type="evidence" value="ECO:0007669"/>
    <property type="project" value="InterPro"/>
</dbReference>
<dbReference type="EMBL" id="PDNA01000009">
    <property type="protein sequence ID" value="PGH27160.1"/>
    <property type="molecule type" value="Genomic_DNA"/>
</dbReference>
<dbReference type="STRING" id="1447883.A0A2B7Z178"/>
<dbReference type="GO" id="GO:0004499">
    <property type="term" value="F:N,N-dimethylaniline monooxygenase activity"/>
    <property type="evidence" value="ECO:0007669"/>
    <property type="project" value="InterPro"/>
</dbReference>
<dbReference type="Gene3D" id="3.50.50.60">
    <property type="entry name" value="FAD/NAD(P)-binding domain"/>
    <property type="match status" value="2"/>
</dbReference>
<evidence type="ECO:0000256" key="7">
    <source>
        <dbReference type="ARBA" id="ARBA00023033"/>
    </source>
</evidence>
<evidence type="ECO:0000256" key="6">
    <source>
        <dbReference type="ARBA" id="ARBA00023002"/>
    </source>
</evidence>
<dbReference type="Proteomes" id="UP000224634">
    <property type="component" value="Unassembled WGS sequence"/>
</dbReference>
<reference evidence="8 9" key="1">
    <citation type="submission" date="2017-10" db="EMBL/GenBank/DDBJ databases">
        <title>Comparative genomics in systemic dimorphic fungi from Ajellomycetaceae.</title>
        <authorList>
            <person name="Munoz J.F."/>
            <person name="Mcewen J.G."/>
            <person name="Clay O.K."/>
            <person name="Cuomo C.A."/>
        </authorList>
    </citation>
    <scope>NUCLEOTIDE SEQUENCE [LARGE SCALE GENOMIC DNA]</scope>
    <source>
        <strain evidence="8 9">UAMH7299</strain>
    </source>
</reference>
<evidence type="ECO:0000256" key="2">
    <source>
        <dbReference type="ARBA" id="ARBA00009183"/>
    </source>
</evidence>